<protein>
    <submittedName>
        <fullName evidence="1">Baseplate assembly protein</fullName>
    </submittedName>
</protein>
<dbReference type="EMBL" id="PQXF01000042">
    <property type="protein sequence ID" value="PXF58099.1"/>
    <property type="molecule type" value="Genomic_DNA"/>
</dbReference>
<sequence>MGLQYRCLNEKRRQAVRKHPSLNGIDYLEVLDRDAPDKETRQRTLLVRCLKPVPLELAATNVQIRGGVRVTEINVLWAARASDSEVLFGSGIISEDERDFFLSQPSPDHLLLVRTDASGDFSTYRLSLVRSPTDPAPPDSFDPVLSCIDFSFKIECPGDFDCMVEPRCPPERISEPLIDYLAKDYASFRGLMLDRLSVIMPDWEERNPADLGIVLVELLSYAGDHLSYYQDAVATEAYLNTARKRISIRRHSRLLDYPMHDGCNSRAWVCFEVASSAVHLKRLDAATKRRTRLFTRCVENAVVDYSDWETVVDANHPLVFEPLHDVSLYPAHNRIFFYTWDNELCCLPKGATSATLCDDPADRLLLRAGDVLILEERVGATGIKDDADPLHRHAVRLTHVYPEAVIEAGTGNRTPAPLQSDPLTGQAIVEVLWHSEDALPFPLCISTRVKGGLVTDMACARGNVVLADHGRTIEDEPMLPEVVPAIGPYRPRLSRTNVTFCTTYDPDRSQNTSASSVMAQEPGEAMPAVQLVYDGDLWSAQRDLLSSDRFALEFVVEMGDDGQAYLRFGDDVLGRKPGPGATPKATYRVGSGSAGNVGAGAIAHIVPGGGGADGITRVWNPMPAEGGTAAEKITEARLYAPQAFRTQERAVTEADYASVVQRHSEVQKAIATMRWTGSWYTVYITVDRKGGREVDLRFKKELCSFMERFRMAGHDIEIDTPRFVPLDIAFTVCVAPGFLRSAVKQALLETFGSTDLPDGQRGFFHPDNYTFEQPVYLSQMVAKAMQVPGVLWIDTSEKPSHRFKCWGQPSRGELEEGMITFDRLEIMRLDNDPNAPENGRIEFFMEGGL</sequence>
<accession>A0AC61KZJ7</accession>
<gene>
    <name evidence="1" type="ORF">C4B59_13950</name>
</gene>
<dbReference type="Proteomes" id="UP000248329">
    <property type="component" value="Unassembled WGS sequence"/>
</dbReference>
<organism evidence="1 2">
    <name type="scientific">Candidatus Methanogaster sp</name>
    <dbReference type="NCBI Taxonomy" id="3386292"/>
    <lineage>
        <taxon>Archaea</taxon>
        <taxon>Methanobacteriati</taxon>
        <taxon>Methanobacteriota</taxon>
        <taxon>Stenosarchaea group</taxon>
        <taxon>Methanomicrobia</taxon>
        <taxon>Methanosarcinales</taxon>
        <taxon>ANME-2 cluster</taxon>
        <taxon>Candidatus Methanogasteraceae</taxon>
        <taxon>Candidatus Methanogaster</taxon>
    </lineage>
</organism>
<name>A0AC61KZJ7_9EURY</name>
<comment type="caution">
    <text evidence="1">The sequence shown here is derived from an EMBL/GenBank/DDBJ whole genome shotgun (WGS) entry which is preliminary data.</text>
</comment>
<evidence type="ECO:0000313" key="1">
    <source>
        <dbReference type="EMBL" id="PXF58099.1"/>
    </source>
</evidence>
<evidence type="ECO:0000313" key="2">
    <source>
        <dbReference type="Proteomes" id="UP000248329"/>
    </source>
</evidence>
<reference evidence="1" key="1">
    <citation type="submission" date="2018-01" db="EMBL/GenBank/DDBJ databases">
        <authorList>
            <person name="Krukenberg V."/>
        </authorList>
    </citation>
    <scope>NUCLEOTIDE SEQUENCE</scope>
    <source>
        <strain evidence="1">E20ANME2</strain>
    </source>
</reference>
<proteinExistence type="predicted"/>